<reference evidence="2 3" key="2">
    <citation type="journal article" date="2012" name="BMC Genomics">
        <title>The genome of Pelobacter carbinolicus reveals surprising metabolic capabilities and physiological features.</title>
        <authorList>
            <person name="Aklujkar M."/>
            <person name="Haveman S.A."/>
            <person name="Didonato R.Jr."/>
            <person name="Chertkov O."/>
            <person name="Han C.S."/>
            <person name="Land M.L."/>
            <person name="Brown P."/>
            <person name="Lovley D.R."/>
        </authorList>
    </citation>
    <scope>NUCLEOTIDE SEQUENCE [LARGE SCALE GENOMIC DNA]</scope>
    <source>
        <strain evidence="3">DSM 2380 / NBRC 103641 / GraBd1</strain>
    </source>
</reference>
<evidence type="ECO:0000313" key="2">
    <source>
        <dbReference type="EMBL" id="ABA90207.1"/>
    </source>
</evidence>
<dbReference type="eggNOG" id="COG2335">
    <property type="taxonomic scope" value="Bacteria"/>
</dbReference>
<dbReference type="Pfam" id="PF02469">
    <property type="entry name" value="Fasciclin"/>
    <property type="match status" value="1"/>
</dbReference>
<proteinExistence type="predicted"/>
<feature type="domain" description="FAS1" evidence="1">
    <location>
        <begin position="1"/>
        <end position="131"/>
    </location>
</feature>
<dbReference type="KEGG" id="pca:Pcar_2972"/>
<dbReference type="HOGENOM" id="CLU_031281_4_2_7"/>
<gene>
    <name evidence="2" type="ordered locus">Pcar_2972</name>
</gene>
<accession>Q3A0A0</accession>
<dbReference type="PROSITE" id="PS50213">
    <property type="entry name" value="FAS1"/>
    <property type="match status" value="1"/>
</dbReference>
<dbReference type="AlphaFoldDB" id="Q3A0A0"/>
<dbReference type="PANTHER" id="PTHR10900:SF77">
    <property type="entry name" value="FI19380P1"/>
    <property type="match status" value="1"/>
</dbReference>
<organism evidence="2 3">
    <name type="scientific">Syntrophotalea carbinolica (strain DSM 2380 / NBRC 103641 / GraBd1)</name>
    <name type="common">Pelobacter carbinolicus</name>
    <dbReference type="NCBI Taxonomy" id="338963"/>
    <lineage>
        <taxon>Bacteria</taxon>
        <taxon>Pseudomonadati</taxon>
        <taxon>Thermodesulfobacteriota</taxon>
        <taxon>Desulfuromonadia</taxon>
        <taxon>Desulfuromonadales</taxon>
        <taxon>Syntrophotaleaceae</taxon>
        <taxon>Syntrophotalea</taxon>
    </lineage>
</organism>
<name>Q3A0A0_SYNC1</name>
<dbReference type="GO" id="GO:0005615">
    <property type="term" value="C:extracellular space"/>
    <property type="evidence" value="ECO:0007669"/>
    <property type="project" value="TreeGrafter"/>
</dbReference>
<dbReference type="InterPro" id="IPR050904">
    <property type="entry name" value="Adhesion/Biosynth-related"/>
</dbReference>
<dbReference type="InterPro" id="IPR000782">
    <property type="entry name" value="FAS1_domain"/>
</dbReference>
<dbReference type="PANTHER" id="PTHR10900">
    <property type="entry name" value="PERIOSTIN-RELATED"/>
    <property type="match status" value="1"/>
</dbReference>
<protein>
    <submittedName>
        <fullName evidence="2">Fasciclin domain protein</fullName>
    </submittedName>
</protein>
<reference evidence="3" key="1">
    <citation type="submission" date="2005-10" db="EMBL/GenBank/DDBJ databases">
        <title>Complete sequence of Pelobacter carbinolicus DSM 2380.</title>
        <authorList>
            <person name="Copeland A."/>
            <person name="Lucas S."/>
            <person name="Lapidus A."/>
            <person name="Barry K."/>
            <person name="Detter J.C."/>
            <person name="Glavina T."/>
            <person name="Hammon N."/>
            <person name="Israni S."/>
            <person name="Pitluck S."/>
            <person name="Chertkov O."/>
            <person name="Schmutz J."/>
            <person name="Larimer F."/>
            <person name="Land M."/>
            <person name="Kyrpides N."/>
            <person name="Ivanova N."/>
            <person name="Richardson P."/>
        </authorList>
    </citation>
    <scope>NUCLEOTIDE SEQUENCE [LARGE SCALE GENOMIC DNA]</scope>
    <source>
        <strain evidence="3">DSM 2380 / NBRC 103641 / GraBd1</strain>
    </source>
</reference>
<dbReference type="EMBL" id="CP000142">
    <property type="protein sequence ID" value="ABA90207.1"/>
    <property type="molecule type" value="Genomic_DNA"/>
</dbReference>
<dbReference type="InterPro" id="IPR036378">
    <property type="entry name" value="FAS1_dom_sf"/>
</dbReference>
<dbReference type="RefSeq" id="WP_011342759.1">
    <property type="nucleotide sequence ID" value="NC_007498.2"/>
</dbReference>
<dbReference type="STRING" id="338963.Pcar_2972"/>
<dbReference type="SMART" id="SM00554">
    <property type="entry name" value="FAS1"/>
    <property type="match status" value="1"/>
</dbReference>
<evidence type="ECO:0000259" key="1">
    <source>
        <dbReference type="PROSITE" id="PS50213"/>
    </source>
</evidence>
<dbReference type="Gene3D" id="2.30.180.10">
    <property type="entry name" value="FAS1 domain"/>
    <property type="match status" value="1"/>
</dbReference>
<keyword evidence="3" id="KW-1185">Reference proteome</keyword>
<dbReference type="Proteomes" id="UP000002534">
    <property type="component" value="Chromosome"/>
</dbReference>
<sequence>MPTIMEAIAADPSLKTLNKALGIVTGVVERLGQPGSYTFFAPNDEAFARLNIDQVLADAGKLADILNYHLVAEKYTEKEMDVTNLDSMVTELGKSLSIYLDENDIMIDNAHIVKADIQCSNGVIHIIDNVFLPQHSGWYETMA</sequence>
<dbReference type="OrthoDB" id="9800666at2"/>
<evidence type="ECO:0000313" key="3">
    <source>
        <dbReference type="Proteomes" id="UP000002534"/>
    </source>
</evidence>
<dbReference type="SUPFAM" id="SSF82153">
    <property type="entry name" value="FAS1 domain"/>
    <property type="match status" value="1"/>
</dbReference>